<dbReference type="Pfam" id="PF05046">
    <property type="entry name" value="Img2"/>
    <property type="match status" value="1"/>
</dbReference>
<dbReference type="GO" id="GO:0005975">
    <property type="term" value="P:carbohydrate metabolic process"/>
    <property type="evidence" value="ECO:0007669"/>
    <property type="project" value="InterPro"/>
</dbReference>
<evidence type="ECO:0000256" key="4">
    <source>
        <dbReference type="ARBA" id="ARBA00012255"/>
    </source>
</evidence>
<comment type="similarity">
    <text evidence="2">Belongs to the mitochondrion-specific ribosomal protein mL49 family.</text>
</comment>
<keyword evidence="14" id="KW-1185">Reference proteome</keyword>
<sequence>MTSNASGIFSNPHFTWQNLDAHSVQSVSKPIADAEFSVTNLYETEGNVESSSVSSEYTDAWNASYVKLPCSPQNLYYENTAVLSYNASFVDSWNFDHLSAALQIEPRYLQLLPKIAGLALKLPHLITRPIPLLLRSQEASVSLSQLQIACLLANAFYCTFPYRNTRSNQSEYSNFPFINFGVLMSRGYGDLSRSTDHKVLCILHYFSRIFSGDPPGGIVTYTRRRLNQPPDFVSSEAKFKSIAFGVSSTCLIEDADPETLQVNFANRFLGGGVLHGGCVQEEILCCIRPEILAGLLFIEAMDDHEALIIEGAERFSRYTGYGATFKWAGDFNEAVDGKNARDKDDRWMGAITAIDALPFATGIPQFEGKYIRRELDKAYCGFTDLLAPYRALPNVVVSGHWGCGAFNGDRELKCELMAFVLRSVPNFMLVPCASRSILRHVSIKSWPTLDNPWRERLNVGEQATFPSNYVVSKEEFKFVEMLKPMDTIPPPPAINETPSGWVPPRPEVSSKKPYTVTRSRNHMLPVYLEIKERKRREQTHGRRMLTVITKVGGDISVLAAELEALLKGKCETGRLLCQVDEATQKIKIDGVFLDEVAAFLIANGF</sequence>
<dbReference type="GO" id="GO:0005840">
    <property type="term" value="C:ribosome"/>
    <property type="evidence" value="ECO:0007669"/>
    <property type="project" value="UniProtKB-KW"/>
</dbReference>
<feature type="domain" description="SUI1" evidence="12">
    <location>
        <begin position="532"/>
        <end position="604"/>
    </location>
</feature>
<dbReference type="Pfam" id="PF20811">
    <property type="entry name" value="PARG_cat_N"/>
    <property type="match status" value="1"/>
</dbReference>
<accession>A0A0R3W594</accession>
<name>A0A0R3W594_TAEAS</name>
<dbReference type="EMBL" id="UYRS01018404">
    <property type="protein sequence ID" value="VDK34806.1"/>
    <property type="molecule type" value="Genomic_DNA"/>
</dbReference>
<reference evidence="15" key="1">
    <citation type="submission" date="2017-02" db="UniProtKB">
        <authorList>
            <consortium name="WormBaseParasite"/>
        </authorList>
    </citation>
    <scope>IDENTIFICATION</scope>
</reference>
<evidence type="ECO:0000313" key="13">
    <source>
        <dbReference type="EMBL" id="VDK34806.1"/>
    </source>
</evidence>
<dbReference type="Gene3D" id="3.30.780.10">
    <property type="entry name" value="SUI1-like domain"/>
    <property type="match status" value="1"/>
</dbReference>
<dbReference type="EC" id="3.2.1.143" evidence="4"/>
<keyword evidence="8" id="KW-0687">Ribonucleoprotein</keyword>
<evidence type="ECO:0000256" key="3">
    <source>
        <dbReference type="ARBA" id="ARBA00009545"/>
    </source>
</evidence>
<keyword evidence="6" id="KW-0689">Ribosomal protein</keyword>
<evidence type="ECO:0000256" key="6">
    <source>
        <dbReference type="ARBA" id="ARBA00022980"/>
    </source>
</evidence>
<dbReference type="AlphaFoldDB" id="A0A0R3W594"/>
<dbReference type="Pfam" id="PF05028">
    <property type="entry name" value="PARG_cat_C"/>
    <property type="match status" value="1"/>
</dbReference>
<evidence type="ECO:0000256" key="10">
    <source>
        <dbReference type="ARBA" id="ARBA00035545"/>
    </source>
</evidence>
<protein>
    <recommendedName>
        <fullName evidence="9">Large ribosomal subunit protein mL49</fullName>
        <ecNumber evidence="4">3.2.1.143</ecNumber>
    </recommendedName>
    <alternativeName>
        <fullName evidence="10">39S ribosomal protein L49, mitochondrial</fullName>
    </alternativeName>
</protein>
<comment type="similarity">
    <text evidence="3">Belongs to the poly(ADP-ribose) glycohydrolase family.</text>
</comment>
<dbReference type="PROSITE" id="PS50296">
    <property type="entry name" value="SUI1"/>
    <property type="match status" value="1"/>
</dbReference>
<dbReference type="GO" id="GO:0004649">
    <property type="term" value="F:poly(ADP-ribose) glycohydrolase activity"/>
    <property type="evidence" value="ECO:0007669"/>
    <property type="project" value="UniProtKB-EC"/>
</dbReference>
<dbReference type="GO" id="GO:0009225">
    <property type="term" value="P:nucleotide-sugar metabolic process"/>
    <property type="evidence" value="ECO:0007669"/>
    <property type="project" value="TreeGrafter"/>
</dbReference>
<dbReference type="FunFam" id="3.30.780.10:FF:000009">
    <property type="entry name" value="39S ribosomal protein L49, mitochondrial"/>
    <property type="match status" value="1"/>
</dbReference>
<dbReference type="GO" id="GO:0006282">
    <property type="term" value="P:regulation of DNA repair"/>
    <property type="evidence" value="ECO:0007669"/>
    <property type="project" value="InterPro"/>
</dbReference>
<dbReference type="PANTHER" id="PTHR12837:SF0">
    <property type="entry name" value="POLY(ADP-RIBOSE) GLYCOHYDROLASE"/>
    <property type="match status" value="1"/>
</dbReference>
<dbReference type="WBParaSite" id="TASK_0000527401-mRNA-1">
    <property type="protein sequence ID" value="TASK_0000527401-mRNA-1"/>
    <property type="gene ID" value="TASK_0000527401"/>
</dbReference>
<dbReference type="OrthoDB" id="1937899at2759"/>
<organism evidence="15">
    <name type="scientific">Taenia asiatica</name>
    <name type="common">Asian tapeworm</name>
    <dbReference type="NCBI Taxonomy" id="60517"/>
    <lineage>
        <taxon>Eukaryota</taxon>
        <taxon>Metazoa</taxon>
        <taxon>Spiralia</taxon>
        <taxon>Lophotrochozoa</taxon>
        <taxon>Platyhelminthes</taxon>
        <taxon>Cestoda</taxon>
        <taxon>Eucestoda</taxon>
        <taxon>Cyclophyllidea</taxon>
        <taxon>Taeniidae</taxon>
        <taxon>Taenia</taxon>
    </lineage>
</organism>
<dbReference type="Proteomes" id="UP000282613">
    <property type="component" value="Unassembled WGS sequence"/>
</dbReference>
<dbReference type="InterPro" id="IPR048362">
    <property type="entry name" value="PARG_helical"/>
</dbReference>
<dbReference type="InterPro" id="IPR007740">
    <property type="entry name" value="Ribosomal_mL49"/>
</dbReference>
<evidence type="ECO:0000259" key="12">
    <source>
        <dbReference type="PROSITE" id="PS50296"/>
    </source>
</evidence>
<gene>
    <name evidence="13" type="ORF">TASK_LOCUS5275</name>
</gene>
<evidence type="ECO:0000256" key="5">
    <source>
        <dbReference type="ARBA" id="ARBA00022801"/>
    </source>
</evidence>
<comment type="subcellular location">
    <subcellularLocation>
        <location evidence="1">Mitochondrion</location>
    </subcellularLocation>
</comment>
<dbReference type="InterPro" id="IPR007724">
    <property type="entry name" value="Poly_GlycHdrlase"/>
</dbReference>
<dbReference type="GO" id="GO:1990966">
    <property type="term" value="P:ATP generation from poly-ADP-D-ribose"/>
    <property type="evidence" value="ECO:0007669"/>
    <property type="project" value="TreeGrafter"/>
</dbReference>
<feature type="binding site" evidence="11">
    <location>
        <position position="280"/>
    </location>
    <ligand>
        <name>substrate</name>
    </ligand>
</feature>
<dbReference type="InterPro" id="IPR046372">
    <property type="entry name" value="PARG_cat_C"/>
</dbReference>
<reference evidence="13 14" key="2">
    <citation type="submission" date="2018-11" db="EMBL/GenBank/DDBJ databases">
        <authorList>
            <consortium name="Pathogen Informatics"/>
        </authorList>
    </citation>
    <scope>NUCLEOTIDE SEQUENCE [LARGE SCALE GENOMIC DNA]</scope>
</reference>
<evidence type="ECO:0000313" key="15">
    <source>
        <dbReference type="WBParaSite" id="TASK_0000527401-mRNA-1"/>
    </source>
</evidence>
<evidence type="ECO:0000256" key="2">
    <source>
        <dbReference type="ARBA" id="ARBA00005677"/>
    </source>
</evidence>
<evidence type="ECO:0000256" key="8">
    <source>
        <dbReference type="ARBA" id="ARBA00023274"/>
    </source>
</evidence>
<keyword evidence="7" id="KW-0496">Mitochondrion</keyword>
<dbReference type="InterPro" id="IPR001950">
    <property type="entry name" value="SUI1"/>
</dbReference>
<evidence type="ECO:0000256" key="1">
    <source>
        <dbReference type="ARBA" id="ARBA00004173"/>
    </source>
</evidence>
<evidence type="ECO:0000256" key="9">
    <source>
        <dbReference type="ARBA" id="ARBA00035191"/>
    </source>
</evidence>
<dbReference type="GO" id="GO:0005634">
    <property type="term" value="C:nucleus"/>
    <property type="evidence" value="ECO:0007669"/>
    <property type="project" value="TreeGrafter"/>
</dbReference>
<dbReference type="STRING" id="60517.A0A0R3W594"/>
<evidence type="ECO:0000313" key="14">
    <source>
        <dbReference type="Proteomes" id="UP000282613"/>
    </source>
</evidence>
<dbReference type="GO" id="GO:0005739">
    <property type="term" value="C:mitochondrion"/>
    <property type="evidence" value="ECO:0007669"/>
    <property type="project" value="UniProtKB-SubCell"/>
</dbReference>
<feature type="binding site" evidence="11">
    <location>
        <position position="266"/>
    </location>
    <ligand>
        <name>substrate</name>
    </ligand>
</feature>
<dbReference type="GO" id="GO:0003735">
    <property type="term" value="F:structural constituent of ribosome"/>
    <property type="evidence" value="ECO:0007669"/>
    <property type="project" value="InterPro"/>
</dbReference>
<evidence type="ECO:0000256" key="11">
    <source>
        <dbReference type="PIRSR" id="PIRSR607724-2"/>
    </source>
</evidence>
<dbReference type="GO" id="GO:1990904">
    <property type="term" value="C:ribonucleoprotein complex"/>
    <property type="evidence" value="ECO:0007669"/>
    <property type="project" value="UniProtKB-KW"/>
</dbReference>
<dbReference type="GO" id="GO:0003743">
    <property type="term" value="F:translation initiation factor activity"/>
    <property type="evidence" value="ECO:0007669"/>
    <property type="project" value="InterPro"/>
</dbReference>
<evidence type="ECO:0000256" key="7">
    <source>
        <dbReference type="ARBA" id="ARBA00023128"/>
    </source>
</evidence>
<proteinExistence type="inferred from homology"/>
<keyword evidence="5" id="KW-0378">Hydrolase</keyword>
<feature type="binding site" evidence="11">
    <location>
        <position position="321"/>
    </location>
    <ligand>
        <name>substrate</name>
    </ligand>
</feature>
<dbReference type="PANTHER" id="PTHR12837">
    <property type="entry name" value="POLY ADP-RIBOSE GLYCOHYDROLASE"/>
    <property type="match status" value="1"/>
</dbReference>